<gene>
    <name evidence="1" type="ORF">SMTD_LOCUS21932</name>
</gene>
<reference evidence="1 2" key="1">
    <citation type="submission" date="2018-11" db="EMBL/GenBank/DDBJ databases">
        <authorList>
            <consortium name="Pathogen Informatics"/>
        </authorList>
    </citation>
    <scope>NUCLEOTIDE SEQUENCE [LARGE SCALE GENOMIC DNA]</scope>
    <source>
        <strain>Denwood</strain>
        <strain evidence="2">Zambia</strain>
    </source>
</reference>
<dbReference type="Proteomes" id="UP000269396">
    <property type="component" value="Unassembled WGS sequence"/>
</dbReference>
<proteinExistence type="predicted"/>
<evidence type="ECO:0000313" key="1">
    <source>
        <dbReference type="EMBL" id="VDP86045.1"/>
    </source>
</evidence>
<dbReference type="AlphaFoldDB" id="A0A3P8IA49"/>
<protein>
    <submittedName>
        <fullName evidence="1">Uncharacterized protein</fullName>
    </submittedName>
</protein>
<name>A0A3P8IA49_9TREM</name>
<sequence length="41" mass="5071">MNSIKRVYIPRWLNCNNVCIFIEYLECYRAMKFPIRISMKI</sequence>
<accession>A0A3P8IA49</accession>
<organism evidence="1 2">
    <name type="scientific">Schistosoma mattheei</name>
    <dbReference type="NCBI Taxonomy" id="31246"/>
    <lineage>
        <taxon>Eukaryota</taxon>
        <taxon>Metazoa</taxon>
        <taxon>Spiralia</taxon>
        <taxon>Lophotrochozoa</taxon>
        <taxon>Platyhelminthes</taxon>
        <taxon>Trematoda</taxon>
        <taxon>Digenea</taxon>
        <taxon>Strigeidida</taxon>
        <taxon>Schistosomatoidea</taxon>
        <taxon>Schistosomatidae</taxon>
        <taxon>Schistosoma</taxon>
    </lineage>
</organism>
<evidence type="ECO:0000313" key="2">
    <source>
        <dbReference type="Proteomes" id="UP000269396"/>
    </source>
</evidence>
<dbReference type="EMBL" id="UZAL01049112">
    <property type="protein sequence ID" value="VDP86045.1"/>
    <property type="molecule type" value="Genomic_DNA"/>
</dbReference>
<keyword evidence="2" id="KW-1185">Reference proteome</keyword>